<dbReference type="PIRSF" id="PIRSF003101">
    <property type="entry name" value="FtsA"/>
    <property type="match status" value="1"/>
</dbReference>
<protein>
    <recommendedName>
        <fullName evidence="5 6">Cell division protein FtsA</fullName>
    </recommendedName>
</protein>
<organism evidence="8 9">
    <name type="scientific">Ligilactobacillus equi DPC 6820</name>
    <dbReference type="NCBI Taxonomy" id="1392007"/>
    <lineage>
        <taxon>Bacteria</taxon>
        <taxon>Bacillati</taxon>
        <taxon>Bacillota</taxon>
        <taxon>Bacilli</taxon>
        <taxon>Lactobacillales</taxon>
        <taxon>Lactobacillaceae</taxon>
        <taxon>Ligilactobacillus</taxon>
    </lineage>
</organism>
<keyword evidence="4 5" id="KW-0131">Cell cycle</keyword>
<dbReference type="InterPro" id="IPR043129">
    <property type="entry name" value="ATPase_NBD"/>
</dbReference>
<dbReference type="PATRIC" id="fig|1392007.3.peg.344"/>
<proteinExistence type="inferred from homology"/>
<reference evidence="8 9" key="1">
    <citation type="journal article" date="2014" name="Genome Announc.">
        <title>The Genome of the Predominant Equine Lactobacillus Species, Lactobacillus equi, Is Reflective of Its Lifestyle Adaptations to an Herbivorous Host.</title>
        <authorList>
            <person name="O'Donnell M.M."/>
            <person name="Harris H.M."/>
            <person name="O'Toole P.W."/>
            <person name="Ross R.P."/>
        </authorList>
    </citation>
    <scope>NUCLEOTIDE SEQUENCE [LARGE SCALE GENOMIC DNA]</scope>
    <source>
        <strain evidence="8 9">DPC 6820</strain>
    </source>
</reference>
<dbReference type="AlphaFoldDB" id="V7I040"/>
<dbReference type="Gene3D" id="3.30.420.40">
    <property type="match status" value="2"/>
</dbReference>
<dbReference type="InterPro" id="IPR050696">
    <property type="entry name" value="FtsA/MreB"/>
</dbReference>
<dbReference type="PANTHER" id="PTHR32432">
    <property type="entry name" value="CELL DIVISION PROTEIN FTSA-RELATED"/>
    <property type="match status" value="1"/>
</dbReference>
<dbReference type="PANTHER" id="PTHR32432:SF4">
    <property type="entry name" value="CELL DIVISION PROTEIN FTSA"/>
    <property type="match status" value="1"/>
</dbReference>
<evidence type="ECO:0000256" key="6">
    <source>
        <dbReference type="PIRNR" id="PIRNR003101"/>
    </source>
</evidence>
<dbReference type="CDD" id="cd24048">
    <property type="entry name" value="ASKHA_NBD_FtsA"/>
    <property type="match status" value="1"/>
</dbReference>
<keyword evidence="1 5" id="KW-1003">Cell membrane</keyword>
<evidence type="ECO:0000256" key="1">
    <source>
        <dbReference type="ARBA" id="ARBA00022475"/>
    </source>
</evidence>
<dbReference type="GO" id="GO:0043093">
    <property type="term" value="P:FtsZ-dependent cytokinesis"/>
    <property type="evidence" value="ECO:0007669"/>
    <property type="project" value="UniProtKB-UniRule"/>
</dbReference>
<dbReference type="InterPro" id="IPR020823">
    <property type="entry name" value="Cell_div_FtsA"/>
</dbReference>
<dbReference type="Gene3D" id="3.30.1490.110">
    <property type="match status" value="1"/>
</dbReference>
<evidence type="ECO:0000256" key="3">
    <source>
        <dbReference type="ARBA" id="ARBA00023136"/>
    </source>
</evidence>
<evidence type="ECO:0000313" key="8">
    <source>
        <dbReference type="EMBL" id="ETA74900.1"/>
    </source>
</evidence>
<dbReference type="SMART" id="SM00842">
    <property type="entry name" value="FtsA"/>
    <property type="match status" value="1"/>
</dbReference>
<keyword evidence="9" id="KW-1185">Reference proteome</keyword>
<comment type="similarity">
    <text evidence="5 6">Belongs to the FtsA/MreB family.</text>
</comment>
<evidence type="ECO:0000313" key="9">
    <source>
        <dbReference type="Proteomes" id="UP000018559"/>
    </source>
</evidence>
<dbReference type="GO" id="GO:0032153">
    <property type="term" value="C:cell division site"/>
    <property type="evidence" value="ECO:0007669"/>
    <property type="project" value="UniProtKB-UniRule"/>
</dbReference>
<comment type="subcellular location">
    <subcellularLocation>
        <location evidence="5">Cell membrane</location>
        <topology evidence="5">Peripheral membrane protein</topology>
        <orientation evidence="5">Cytoplasmic side</orientation>
    </subcellularLocation>
    <text evidence="5">Localizes to the Z ring in an FtsZ-dependent manner. Targeted to the membrane through a conserved C-terminal amphipathic helix.</text>
</comment>
<evidence type="ECO:0000256" key="2">
    <source>
        <dbReference type="ARBA" id="ARBA00022618"/>
    </source>
</evidence>
<dbReference type="Pfam" id="PF02491">
    <property type="entry name" value="SHS2_FTSA"/>
    <property type="match status" value="1"/>
</dbReference>
<comment type="function">
    <text evidence="5 6">Cell division protein that is involved in the assembly of the Z ring. May serve as a membrane anchor for the Z ring.</text>
</comment>
<evidence type="ECO:0000256" key="4">
    <source>
        <dbReference type="ARBA" id="ARBA00023306"/>
    </source>
</evidence>
<dbReference type="NCBIfam" id="TIGR01174">
    <property type="entry name" value="ftsA"/>
    <property type="match status" value="1"/>
</dbReference>
<keyword evidence="2 5" id="KW-0132">Cell division</keyword>
<dbReference type="GO" id="GO:0009898">
    <property type="term" value="C:cytoplasmic side of plasma membrane"/>
    <property type="evidence" value="ECO:0007669"/>
    <property type="project" value="UniProtKB-UniRule"/>
</dbReference>
<gene>
    <name evidence="5" type="primary">ftsA</name>
    <name evidence="8" type="ORF">LEQ_0297c</name>
</gene>
<feature type="domain" description="SHS2" evidence="7">
    <location>
        <begin position="2"/>
        <end position="191"/>
    </location>
</feature>
<dbReference type="InterPro" id="IPR003494">
    <property type="entry name" value="SHS2_FtsA"/>
</dbReference>
<comment type="caution">
    <text evidence="8">The sequence shown here is derived from an EMBL/GenBank/DDBJ whole genome shotgun (WGS) entry which is preliminary data.</text>
</comment>
<dbReference type="EMBL" id="AWWH01000040">
    <property type="protein sequence ID" value="ETA74900.1"/>
    <property type="molecule type" value="Genomic_DNA"/>
</dbReference>
<comment type="subunit">
    <text evidence="5">Self-interacts. Interacts with FtsZ.</text>
</comment>
<evidence type="ECO:0000259" key="7">
    <source>
        <dbReference type="SMART" id="SM00842"/>
    </source>
</evidence>
<accession>V7I040</accession>
<name>V7I040_9LACO</name>
<evidence type="ECO:0000256" key="5">
    <source>
        <dbReference type="HAMAP-Rule" id="MF_02033"/>
    </source>
</evidence>
<dbReference type="SUPFAM" id="SSF53067">
    <property type="entry name" value="Actin-like ATPase domain"/>
    <property type="match status" value="2"/>
</dbReference>
<sequence>MYVGLDIGTTSIKVIVAEDVKGQLNVIGYGNVRSKGLSRGVIVDIDQVVGAMKEAIKDAEEKVDVSIDEVIVGIPANMLQIEQCRGMITLSDNNNRSREITEDDVRAVVQAAMTQSLPPERAVIDVVPDEFIIDDYSVTDPREMQGMRLEMKGVLYTGSATIIHNIRKSVEKAGVRINEIVVAPIASAQVALSEDERNFGSILIDLGSGQTTAAVIHDHKLKYTYVDQEGGNYITRDISVVLNTSPANAERLKTTYGYALASMAETEESFSVQVVGQQEPEMITEEYLAQIIEARLRQIFGKIYQALDGINALSMPGGIVLTGGGADIWGIKELAEEIFGVRVKIYRPEEMGLRTPTFTQVIGLIEYGVRQSEINHLVRSVVHNTSYRPNIKSEPVDDSNQELVHYQEEPEVDYIASPADEEFQAIDDDNLAKKGIRDWKFFKWFSELFK</sequence>
<dbReference type="Proteomes" id="UP000018559">
    <property type="component" value="Unassembled WGS sequence"/>
</dbReference>
<dbReference type="HAMAP" id="MF_02033">
    <property type="entry name" value="FtsA"/>
    <property type="match status" value="1"/>
</dbReference>
<dbReference type="Pfam" id="PF14450">
    <property type="entry name" value="FtsA"/>
    <property type="match status" value="1"/>
</dbReference>
<keyword evidence="3 5" id="KW-0472">Membrane</keyword>